<feature type="transmembrane region" description="Helical" evidence="12">
    <location>
        <begin position="96"/>
        <end position="114"/>
    </location>
</feature>
<evidence type="ECO:0000256" key="1">
    <source>
        <dbReference type="ARBA" id="ARBA00004651"/>
    </source>
</evidence>
<feature type="region of interest" description="Disordered" evidence="11">
    <location>
        <begin position="22"/>
        <end position="66"/>
    </location>
</feature>
<dbReference type="PANTHER" id="PTHR24248">
    <property type="entry name" value="ADRENERGIC RECEPTOR-RELATED G-PROTEIN COUPLED RECEPTOR"/>
    <property type="match status" value="1"/>
</dbReference>
<evidence type="ECO:0000313" key="15">
    <source>
        <dbReference type="Proteomes" id="UP000299102"/>
    </source>
</evidence>
<dbReference type="Gene3D" id="1.20.1070.10">
    <property type="entry name" value="Rhodopsin 7-helix transmembrane proteins"/>
    <property type="match status" value="1"/>
</dbReference>
<evidence type="ECO:0000256" key="2">
    <source>
        <dbReference type="ARBA" id="ARBA00010663"/>
    </source>
</evidence>
<dbReference type="InterPro" id="IPR017452">
    <property type="entry name" value="GPCR_Rhodpsn_7TM"/>
</dbReference>
<dbReference type="STRING" id="151549.A0A4C1SSA2"/>
<evidence type="ECO:0000256" key="12">
    <source>
        <dbReference type="SAM" id="Phobius"/>
    </source>
</evidence>
<evidence type="ECO:0000256" key="3">
    <source>
        <dbReference type="ARBA" id="ARBA00022475"/>
    </source>
</evidence>
<dbReference type="AlphaFoldDB" id="A0A4C1SSA2"/>
<keyword evidence="8" id="KW-0675">Receptor</keyword>
<dbReference type="PANTHER" id="PTHR24248:SF174">
    <property type="entry name" value="TYRAMINE_OCTOPAMINE RECEPTOR"/>
    <property type="match status" value="1"/>
</dbReference>
<dbReference type="PROSITE" id="PS50262">
    <property type="entry name" value="G_PROTEIN_RECEP_F1_2"/>
    <property type="match status" value="1"/>
</dbReference>
<comment type="similarity">
    <text evidence="2">Belongs to the G-protein coupled receptor 1 family.</text>
</comment>
<proteinExistence type="inferred from homology"/>
<comment type="caution">
    <text evidence="14">The sequence shown here is derived from an EMBL/GenBank/DDBJ whole genome shotgun (WGS) entry which is preliminary data.</text>
</comment>
<name>A0A4C1SSA2_EUMVA</name>
<feature type="domain" description="G-protein coupled receptors family 1 profile" evidence="13">
    <location>
        <begin position="1"/>
        <end position="116"/>
    </location>
</feature>
<keyword evidence="9" id="KW-0325">Glycoprotein</keyword>
<evidence type="ECO:0000256" key="6">
    <source>
        <dbReference type="ARBA" id="ARBA00023040"/>
    </source>
</evidence>
<keyword evidence="3" id="KW-1003">Cell membrane</keyword>
<evidence type="ECO:0000256" key="9">
    <source>
        <dbReference type="ARBA" id="ARBA00023180"/>
    </source>
</evidence>
<keyword evidence="6" id="KW-0297">G-protein coupled receptor</keyword>
<evidence type="ECO:0000256" key="8">
    <source>
        <dbReference type="ARBA" id="ARBA00023170"/>
    </source>
</evidence>
<feature type="non-terminal residue" evidence="14">
    <location>
        <position position="116"/>
    </location>
</feature>
<protein>
    <recommendedName>
        <fullName evidence="13">G-protein coupled receptors family 1 profile domain-containing protein</fullName>
    </recommendedName>
</protein>
<dbReference type="Pfam" id="PF00001">
    <property type="entry name" value="7tm_1"/>
    <property type="match status" value="1"/>
</dbReference>
<evidence type="ECO:0000259" key="13">
    <source>
        <dbReference type="PROSITE" id="PS50262"/>
    </source>
</evidence>
<feature type="compositionally biased region" description="Polar residues" evidence="11">
    <location>
        <begin position="56"/>
        <end position="66"/>
    </location>
</feature>
<dbReference type="GO" id="GO:0005886">
    <property type="term" value="C:plasma membrane"/>
    <property type="evidence" value="ECO:0007669"/>
    <property type="project" value="UniProtKB-SubCell"/>
</dbReference>
<accession>A0A4C1SSA2</accession>
<dbReference type="Proteomes" id="UP000299102">
    <property type="component" value="Unassembled WGS sequence"/>
</dbReference>
<keyword evidence="15" id="KW-1185">Reference proteome</keyword>
<evidence type="ECO:0000256" key="4">
    <source>
        <dbReference type="ARBA" id="ARBA00022692"/>
    </source>
</evidence>
<keyword evidence="5 12" id="KW-1133">Transmembrane helix</keyword>
<keyword evidence="4 12" id="KW-0812">Transmembrane</keyword>
<dbReference type="InterPro" id="IPR000276">
    <property type="entry name" value="GPCR_Rhodpsn"/>
</dbReference>
<sequence length="116" mass="12862">MQVIYYALKPKILLIIEIPEVSTESGSDPKSIQVGDGQEVFTGENDDENVSMKITPPQSSVGVTSTQAMPLQKKPGAVYQFIEENQKISLSKERRAARTLGIIMGVFVICWLPFFL</sequence>
<keyword evidence="7 12" id="KW-0472">Membrane</keyword>
<evidence type="ECO:0000256" key="5">
    <source>
        <dbReference type="ARBA" id="ARBA00022989"/>
    </source>
</evidence>
<evidence type="ECO:0000256" key="7">
    <source>
        <dbReference type="ARBA" id="ARBA00023136"/>
    </source>
</evidence>
<reference evidence="14 15" key="1">
    <citation type="journal article" date="2019" name="Commun. Biol.">
        <title>The bagworm genome reveals a unique fibroin gene that provides high tensile strength.</title>
        <authorList>
            <person name="Kono N."/>
            <person name="Nakamura H."/>
            <person name="Ohtoshi R."/>
            <person name="Tomita M."/>
            <person name="Numata K."/>
            <person name="Arakawa K."/>
        </authorList>
    </citation>
    <scope>NUCLEOTIDE SEQUENCE [LARGE SCALE GENOMIC DNA]</scope>
</reference>
<keyword evidence="10" id="KW-0807">Transducer</keyword>
<evidence type="ECO:0000256" key="10">
    <source>
        <dbReference type="ARBA" id="ARBA00023224"/>
    </source>
</evidence>
<evidence type="ECO:0000313" key="14">
    <source>
        <dbReference type="EMBL" id="GBP04824.1"/>
    </source>
</evidence>
<dbReference type="SUPFAM" id="SSF81321">
    <property type="entry name" value="Family A G protein-coupled receptor-like"/>
    <property type="match status" value="1"/>
</dbReference>
<dbReference type="GO" id="GO:0004930">
    <property type="term" value="F:G protein-coupled receptor activity"/>
    <property type="evidence" value="ECO:0007669"/>
    <property type="project" value="UniProtKB-KW"/>
</dbReference>
<dbReference type="OrthoDB" id="10010417at2759"/>
<gene>
    <name evidence="14" type="ORF">EVAR_73955_1</name>
</gene>
<dbReference type="EMBL" id="BGZK01007622">
    <property type="protein sequence ID" value="GBP04824.1"/>
    <property type="molecule type" value="Genomic_DNA"/>
</dbReference>
<evidence type="ECO:0000256" key="11">
    <source>
        <dbReference type="SAM" id="MobiDB-lite"/>
    </source>
</evidence>
<organism evidence="14 15">
    <name type="scientific">Eumeta variegata</name>
    <name type="common">Bagworm moth</name>
    <name type="synonym">Eumeta japonica</name>
    <dbReference type="NCBI Taxonomy" id="151549"/>
    <lineage>
        <taxon>Eukaryota</taxon>
        <taxon>Metazoa</taxon>
        <taxon>Ecdysozoa</taxon>
        <taxon>Arthropoda</taxon>
        <taxon>Hexapoda</taxon>
        <taxon>Insecta</taxon>
        <taxon>Pterygota</taxon>
        <taxon>Neoptera</taxon>
        <taxon>Endopterygota</taxon>
        <taxon>Lepidoptera</taxon>
        <taxon>Glossata</taxon>
        <taxon>Ditrysia</taxon>
        <taxon>Tineoidea</taxon>
        <taxon>Psychidae</taxon>
        <taxon>Oiketicinae</taxon>
        <taxon>Eumeta</taxon>
    </lineage>
</organism>
<comment type="subcellular location">
    <subcellularLocation>
        <location evidence="1">Cell membrane</location>
        <topology evidence="1">Multi-pass membrane protein</topology>
    </subcellularLocation>
</comment>